<accession>A0AAU9Z659</accession>
<protein>
    <submittedName>
        <fullName evidence="1">Large2 protein</fullName>
    </submittedName>
</protein>
<gene>
    <name evidence="1" type="primary">Large2</name>
    <name evidence="1" type="ORF">PHOROB_LOCUS5953</name>
</gene>
<keyword evidence="2" id="KW-1185">Reference proteome</keyword>
<sequence>MLPRGRSRALGAATLLLLLLLVVGFFLFGRDPEYGLPAAATFDGDLYGSRNRSASGLQPLLPPKCEVGAQGPWQLPPPGFLAPAQPSGHV</sequence>
<dbReference type="Proteomes" id="UP001152836">
    <property type="component" value="Unassembled WGS sequence"/>
</dbReference>
<comment type="caution">
    <text evidence="1">The sequence shown here is derived from an EMBL/GenBank/DDBJ whole genome shotgun (WGS) entry which is preliminary data.</text>
</comment>
<evidence type="ECO:0000313" key="1">
    <source>
        <dbReference type="EMBL" id="CAH6788216.1"/>
    </source>
</evidence>
<evidence type="ECO:0000313" key="2">
    <source>
        <dbReference type="Proteomes" id="UP001152836"/>
    </source>
</evidence>
<name>A0AAU9Z659_PHORO</name>
<proteinExistence type="predicted"/>
<dbReference type="AlphaFoldDB" id="A0AAU9Z659"/>
<dbReference type="EMBL" id="CALSGD010001402">
    <property type="protein sequence ID" value="CAH6788216.1"/>
    <property type="molecule type" value="Genomic_DNA"/>
</dbReference>
<organism evidence="1 2">
    <name type="scientific">Phodopus roborovskii</name>
    <name type="common">Roborovski's desert hamster</name>
    <name type="synonym">Cricetulus roborovskii</name>
    <dbReference type="NCBI Taxonomy" id="109678"/>
    <lineage>
        <taxon>Eukaryota</taxon>
        <taxon>Metazoa</taxon>
        <taxon>Chordata</taxon>
        <taxon>Craniata</taxon>
        <taxon>Vertebrata</taxon>
        <taxon>Euteleostomi</taxon>
        <taxon>Mammalia</taxon>
        <taxon>Eutheria</taxon>
        <taxon>Euarchontoglires</taxon>
        <taxon>Glires</taxon>
        <taxon>Rodentia</taxon>
        <taxon>Myomorpha</taxon>
        <taxon>Muroidea</taxon>
        <taxon>Cricetidae</taxon>
        <taxon>Cricetinae</taxon>
        <taxon>Phodopus</taxon>
    </lineage>
</organism>
<reference evidence="1" key="1">
    <citation type="submission" date="2022-06" db="EMBL/GenBank/DDBJ databases">
        <authorList>
            <person name="Andreotti S."/>
            <person name="Wyler E."/>
        </authorList>
    </citation>
    <scope>NUCLEOTIDE SEQUENCE</scope>
</reference>